<dbReference type="InterPro" id="IPR039421">
    <property type="entry name" value="Type_1_exporter"/>
</dbReference>
<evidence type="ECO:0000313" key="4">
    <source>
        <dbReference type="Proteomes" id="UP001530400"/>
    </source>
</evidence>
<dbReference type="PANTHER" id="PTHR43394">
    <property type="entry name" value="ATP-DEPENDENT PERMEASE MDL1, MITOCHONDRIAL"/>
    <property type="match status" value="1"/>
</dbReference>
<dbReference type="Gene3D" id="3.40.50.300">
    <property type="entry name" value="P-loop containing nucleotide triphosphate hydrolases"/>
    <property type="match status" value="2"/>
</dbReference>
<dbReference type="EMBL" id="JALLPJ020001382">
    <property type="protein sequence ID" value="KAL3766640.1"/>
    <property type="molecule type" value="Genomic_DNA"/>
</dbReference>
<reference evidence="3 4" key="1">
    <citation type="submission" date="2024-10" db="EMBL/GenBank/DDBJ databases">
        <title>Updated reference genomes for cyclostephanoid diatoms.</title>
        <authorList>
            <person name="Roberts W.R."/>
            <person name="Alverson A.J."/>
        </authorList>
    </citation>
    <scope>NUCLEOTIDE SEQUENCE [LARGE SCALE GENOMIC DNA]</scope>
    <source>
        <strain evidence="3 4">AJA010-31</strain>
    </source>
</reference>
<sequence>MELVVEYSIFWTVCLEYHNRLHRAMKTKMAQSNPINEFEDVSFSYPSRPKSEPNTTTALVGSSGSGKNTIVALLQRFYDINEGRIAINGLRKHIGFDREVTQEELEAASKDSHAHEFISRMSEGYETLSALDAESEHLVQQAIDKAVRGRTVIIVAHRLSTIRQADQIVVMHNHRVADVGQRVECNDP</sequence>
<dbReference type="PANTHER" id="PTHR43394:SF19">
    <property type="entry name" value="ABC TRANSPORTER B FAMILY"/>
    <property type="match status" value="1"/>
</dbReference>
<evidence type="ECO:0000256" key="1">
    <source>
        <dbReference type="SAM" id="MobiDB-lite"/>
    </source>
</evidence>
<accession>A0ABD3MRP4</accession>
<dbReference type="Proteomes" id="UP001530400">
    <property type="component" value="Unassembled WGS sequence"/>
</dbReference>
<feature type="compositionally biased region" description="Polar residues" evidence="1">
    <location>
        <begin position="52"/>
        <end position="64"/>
    </location>
</feature>
<proteinExistence type="predicted"/>
<dbReference type="SUPFAM" id="SSF52540">
    <property type="entry name" value="P-loop containing nucleoside triphosphate hydrolases"/>
    <property type="match status" value="1"/>
</dbReference>
<keyword evidence="4" id="KW-1185">Reference proteome</keyword>
<evidence type="ECO:0000259" key="2">
    <source>
        <dbReference type="Pfam" id="PF00005"/>
    </source>
</evidence>
<name>A0ABD3MRP4_9STRA</name>
<comment type="caution">
    <text evidence="3">The sequence shown here is derived from an EMBL/GenBank/DDBJ whole genome shotgun (WGS) entry which is preliminary data.</text>
</comment>
<feature type="domain" description="ABC transporter" evidence="2">
    <location>
        <begin position="52"/>
        <end position="136"/>
    </location>
</feature>
<protein>
    <recommendedName>
        <fullName evidence="2">ABC transporter domain-containing protein</fullName>
    </recommendedName>
</protein>
<dbReference type="InterPro" id="IPR003439">
    <property type="entry name" value="ABC_transporter-like_ATP-bd"/>
</dbReference>
<dbReference type="InterPro" id="IPR027417">
    <property type="entry name" value="P-loop_NTPase"/>
</dbReference>
<feature type="region of interest" description="Disordered" evidence="1">
    <location>
        <begin position="44"/>
        <end position="64"/>
    </location>
</feature>
<gene>
    <name evidence="3" type="ORF">ACHAWO_013987</name>
</gene>
<organism evidence="3 4">
    <name type="scientific">Cyclotella atomus</name>
    <dbReference type="NCBI Taxonomy" id="382360"/>
    <lineage>
        <taxon>Eukaryota</taxon>
        <taxon>Sar</taxon>
        <taxon>Stramenopiles</taxon>
        <taxon>Ochrophyta</taxon>
        <taxon>Bacillariophyta</taxon>
        <taxon>Coscinodiscophyceae</taxon>
        <taxon>Thalassiosirophycidae</taxon>
        <taxon>Stephanodiscales</taxon>
        <taxon>Stephanodiscaceae</taxon>
        <taxon>Cyclotella</taxon>
    </lineage>
</organism>
<dbReference type="AlphaFoldDB" id="A0ABD3MRP4"/>
<evidence type="ECO:0000313" key="3">
    <source>
        <dbReference type="EMBL" id="KAL3766640.1"/>
    </source>
</evidence>
<dbReference type="Pfam" id="PF00005">
    <property type="entry name" value="ABC_tran"/>
    <property type="match status" value="1"/>
</dbReference>